<organism evidence="1 2">
    <name type="scientific">Marinithermofilum abyssi</name>
    <dbReference type="NCBI Taxonomy" id="1571185"/>
    <lineage>
        <taxon>Bacteria</taxon>
        <taxon>Bacillati</taxon>
        <taxon>Bacillota</taxon>
        <taxon>Bacilli</taxon>
        <taxon>Bacillales</taxon>
        <taxon>Thermoactinomycetaceae</taxon>
        <taxon>Marinithermofilum</taxon>
    </lineage>
</organism>
<protein>
    <submittedName>
        <fullName evidence="1">Uncharacterized protein</fullName>
    </submittedName>
</protein>
<reference evidence="1" key="1">
    <citation type="journal article" date="2014" name="Int. J. Syst. Evol. Microbiol.">
        <title>Complete genome sequence of Corynebacterium casei LMG S-19264T (=DSM 44701T), isolated from a smear-ripened cheese.</title>
        <authorList>
            <consortium name="US DOE Joint Genome Institute (JGI-PGF)"/>
            <person name="Walter F."/>
            <person name="Albersmeier A."/>
            <person name="Kalinowski J."/>
            <person name="Ruckert C."/>
        </authorList>
    </citation>
    <scope>NUCLEOTIDE SEQUENCE</scope>
    <source>
        <strain evidence="1">CGMCC 1.15179</strain>
    </source>
</reference>
<reference evidence="1" key="2">
    <citation type="submission" date="2020-09" db="EMBL/GenBank/DDBJ databases">
        <authorList>
            <person name="Sun Q."/>
            <person name="Zhou Y."/>
        </authorList>
    </citation>
    <scope>NUCLEOTIDE SEQUENCE</scope>
    <source>
        <strain evidence="1">CGMCC 1.15179</strain>
    </source>
</reference>
<comment type="caution">
    <text evidence="1">The sequence shown here is derived from an EMBL/GenBank/DDBJ whole genome shotgun (WGS) entry which is preliminary data.</text>
</comment>
<proteinExistence type="predicted"/>
<dbReference type="AlphaFoldDB" id="A0A8J2VH87"/>
<sequence>MVHKRIASWKLDVKRAVEAKGADKVSRNERKNSFARAATFDDVPSVEWDQGTSIARAEAKATRRDVFPVGAGARGWNTGFSCARALVEQNRAFCLRSTVALESV</sequence>
<dbReference type="Proteomes" id="UP000625210">
    <property type="component" value="Unassembled WGS sequence"/>
</dbReference>
<gene>
    <name evidence="1" type="ORF">GCM10011571_27370</name>
</gene>
<name>A0A8J2VH87_9BACL</name>
<dbReference type="EMBL" id="BMHQ01000010">
    <property type="protein sequence ID" value="GGE23840.1"/>
    <property type="molecule type" value="Genomic_DNA"/>
</dbReference>
<accession>A0A8J2VH87</accession>
<keyword evidence="2" id="KW-1185">Reference proteome</keyword>
<evidence type="ECO:0000313" key="1">
    <source>
        <dbReference type="EMBL" id="GGE23840.1"/>
    </source>
</evidence>
<evidence type="ECO:0000313" key="2">
    <source>
        <dbReference type="Proteomes" id="UP000625210"/>
    </source>
</evidence>